<feature type="repeat" description="WD" evidence="5">
    <location>
        <begin position="234"/>
        <end position="276"/>
    </location>
</feature>
<dbReference type="Gene3D" id="2.130.10.10">
    <property type="entry name" value="YVTN repeat-like/Quinoprotein amine dehydrogenase"/>
    <property type="match status" value="2"/>
</dbReference>
<dbReference type="PROSITE" id="PS00678">
    <property type="entry name" value="WD_REPEATS_1"/>
    <property type="match status" value="1"/>
</dbReference>
<feature type="compositionally biased region" description="Polar residues" evidence="6">
    <location>
        <begin position="612"/>
        <end position="628"/>
    </location>
</feature>
<evidence type="ECO:0000259" key="7">
    <source>
        <dbReference type="Pfam" id="PF08662"/>
    </source>
</evidence>
<dbReference type="EMBL" id="BLXT01007928">
    <property type="protein sequence ID" value="GFO44084.1"/>
    <property type="molecule type" value="Genomic_DNA"/>
</dbReference>
<feature type="region of interest" description="Disordered" evidence="6">
    <location>
        <begin position="381"/>
        <end position="421"/>
    </location>
</feature>
<dbReference type="GO" id="GO:0005737">
    <property type="term" value="C:cytoplasm"/>
    <property type="evidence" value="ECO:0007669"/>
    <property type="project" value="TreeGrafter"/>
</dbReference>
<dbReference type="InterPro" id="IPR019775">
    <property type="entry name" value="WD40_repeat_CS"/>
</dbReference>
<accession>A0AAV4DJ81</accession>
<evidence type="ECO:0000313" key="8">
    <source>
        <dbReference type="EMBL" id="GFO44084.1"/>
    </source>
</evidence>
<organism evidence="8 9">
    <name type="scientific">Plakobranchus ocellatus</name>
    <dbReference type="NCBI Taxonomy" id="259542"/>
    <lineage>
        <taxon>Eukaryota</taxon>
        <taxon>Metazoa</taxon>
        <taxon>Spiralia</taxon>
        <taxon>Lophotrochozoa</taxon>
        <taxon>Mollusca</taxon>
        <taxon>Gastropoda</taxon>
        <taxon>Heterobranchia</taxon>
        <taxon>Euthyneura</taxon>
        <taxon>Panpulmonata</taxon>
        <taxon>Sacoglossa</taxon>
        <taxon>Placobranchoidea</taxon>
        <taxon>Plakobranchidae</taxon>
        <taxon>Plakobranchus</taxon>
    </lineage>
</organism>
<keyword evidence="1" id="KW-0396">Initiation factor</keyword>
<reference evidence="8 9" key="1">
    <citation type="journal article" date="2021" name="Elife">
        <title>Chloroplast acquisition without the gene transfer in kleptoplastic sea slugs, Plakobranchus ocellatus.</title>
        <authorList>
            <person name="Maeda T."/>
            <person name="Takahashi S."/>
            <person name="Yoshida T."/>
            <person name="Shimamura S."/>
            <person name="Takaki Y."/>
            <person name="Nagai Y."/>
            <person name="Toyoda A."/>
            <person name="Suzuki Y."/>
            <person name="Arimoto A."/>
            <person name="Ishii H."/>
            <person name="Satoh N."/>
            <person name="Nishiyama T."/>
            <person name="Hasebe M."/>
            <person name="Maruyama T."/>
            <person name="Minagawa J."/>
            <person name="Obokata J."/>
            <person name="Shigenobu S."/>
        </authorList>
    </citation>
    <scope>NUCLEOTIDE SEQUENCE [LARGE SCALE GENOMIC DNA]</scope>
</reference>
<dbReference type="InterPro" id="IPR036322">
    <property type="entry name" value="WD40_repeat_dom_sf"/>
</dbReference>
<dbReference type="GO" id="GO:0000922">
    <property type="term" value="C:spindle pole"/>
    <property type="evidence" value="ECO:0007669"/>
    <property type="project" value="TreeGrafter"/>
</dbReference>
<keyword evidence="2 5" id="KW-0853">WD repeat</keyword>
<dbReference type="InterPro" id="IPR013979">
    <property type="entry name" value="TIF_beta_prop-like"/>
</dbReference>
<comment type="caution">
    <text evidence="8">The sequence shown here is derived from an EMBL/GenBank/DDBJ whole genome shotgun (WGS) entry which is preliminary data.</text>
</comment>
<feature type="domain" description="Translation initiation factor beta propellor-like" evidence="7">
    <location>
        <begin position="176"/>
        <end position="301"/>
    </location>
</feature>
<dbReference type="GO" id="GO:0003743">
    <property type="term" value="F:translation initiation factor activity"/>
    <property type="evidence" value="ECO:0007669"/>
    <property type="project" value="UniProtKB-KW"/>
</dbReference>
<evidence type="ECO:0000256" key="5">
    <source>
        <dbReference type="PROSITE-ProRule" id="PRU00221"/>
    </source>
</evidence>
<evidence type="ECO:0000313" key="9">
    <source>
        <dbReference type="Proteomes" id="UP000735302"/>
    </source>
</evidence>
<dbReference type="SMART" id="SM00320">
    <property type="entry name" value="WD40"/>
    <property type="match status" value="7"/>
</dbReference>
<feature type="region of interest" description="Disordered" evidence="6">
    <location>
        <begin position="537"/>
        <end position="570"/>
    </location>
</feature>
<proteinExistence type="predicted"/>
<dbReference type="AlphaFoldDB" id="A0AAV4DJ81"/>
<feature type="compositionally biased region" description="Low complexity" evidence="6">
    <location>
        <begin position="385"/>
        <end position="394"/>
    </location>
</feature>
<evidence type="ECO:0000256" key="3">
    <source>
        <dbReference type="ARBA" id="ARBA00022737"/>
    </source>
</evidence>
<evidence type="ECO:0000256" key="4">
    <source>
        <dbReference type="ARBA" id="ARBA00022917"/>
    </source>
</evidence>
<protein>
    <submittedName>
        <fullName evidence="8">Protein nedd1-like</fullName>
    </submittedName>
</protein>
<feature type="compositionally biased region" description="Polar residues" evidence="6">
    <location>
        <begin position="405"/>
        <end position="421"/>
    </location>
</feature>
<dbReference type="PANTHER" id="PTHR44414:SF1">
    <property type="entry name" value="PROTEIN NEDD1"/>
    <property type="match status" value="1"/>
</dbReference>
<evidence type="ECO:0000256" key="2">
    <source>
        <dbReference type="ARBA" id="ARBA00022574"/>
    </source>
</evidence>
<dbReference type="GO" id="GO:0007020">
    <property type="term" value="P:microtubule nucleation"/>
    <property type="evidence" value="ECO:0007669"/>
    <property type="project" value="TreeGrafter"/>
</dbReference>
<keyword evidence="9" id="KW-1185">Reference proteome</keyword>
<dbReference type="SUPFAM" id="SSF50978">
    <property type="entry name" value="WD40 repeat-like"/>
    <property type="match status" value="1"/>
</dbReference>
<dbReference type="Proteomes" id="UP000735302">
    <property type="component" value="Unassembled WGS sequence"/>
</dbReference>
<sequence>MSKLSDPWTSRQQRHLAFISEFSTDIRHVSGKSKVVADCLLRAALSNFILGIDYDAMAKAQTEDKDVKAFPIAITDNRLKMTSLATLGDEAKIWEVPTFKVLEQFNPYEGSVTDLTWSHDGHAIACCSSSDTTVHVRSTKATLSVPSQSFQLPSECLCLDFNSESRFLLCGCVDGSLHLYDQKSKSISKSYTNQKSPVTSVRWNWNNNCIAAGAKNGEIILYNIVSNQASSPLVTQSIQAIQQLKYNPYKKAMLVATSDDGAVNLWDTNTRRLIRNFDKTHHASAKDVAFSPINDIFMVSVGLDKRAVFYDIQSKTSIKTIVADHPLTCVDVLHDGATVAVGTIRGQVLLYDMRQSSTPVFSFPAHRSSVKRLSFVRKEPRKIDSTSSSHSISESLRRQLPVSPGESNLMNGSSAYHSPRTTLSKSDVDIISPLAYGNKSNNSIPDTQWNDRPVGHVSFDAFALDSVGGATHELFSPVKMDNSLSMNSTGGDRAASILGSDSFLTKVLGSAENSLNKDFSHHSSKTRAIEGEENTNILGFTPKQPSPYRNSFGKEGVGSPVSHAVSPRETPAVSASPWLTVSARPQHHHHSHHTVTFEDRPPHVLNGAEMNGSASAVQTSPQSRSQDSSAKHISPRMSGSKLHSPPRALQRLDSPRAADTAPHSLSQATASSAETAAAPIAGAVAASSSATSPLRSIIQDLLHEQLQAHQADLHAEIRAMVTRSGVRQGLDSSMEGDRLGSTGDRHRLHHPSPEVYQAEFIRNLVKDELCDLQDWMSEWFWAIKRDQIKTSMQLERMEAMLADACINPVLLQEIETLRAENAQLRKTF</sequence>
<evidence type="ECO:0000256" key="6">
    <source>
        <dbReference type="SAM" id="MobiDB-lite"/>
    </source>
</evidence>
<keyword evidence="4" id="KW-0648">Protein biosynthesis</keyword>
<dbReference type="GO" id="GO:0005813">
    <property type="term" value="C:centrosome"/>
    <property type="evidence" value="ECO:0007669"/>
    <property type="project" value="TreeGrafter"/>
</dbReference>
<dbReference type="GO" id="GO:0043015">
    <property type="term" value="F:gamma-tubulin binding"/>
    <property type="evidence" value="ECO:0007669"/>
    <property type="project" value="TreeGrafter"/>
</dbReference>
<dbReference type="InterPro" id="IPR015943">
    <property type="entry name" value="WD40/YVTN_repeat-like_dom_sf"/>
</dbReference>
<dbReference type="GO" id="GO:0005814">
    <property type="term" value="C:centriole"/>
    <property type="evidence" value="ECO:0007669"/>
    <property type="project" value="TreeGrafter"/>
</dbReference>
<dbReference type="GO" id="GO:0036064">
    <property type="term" value="C:ciliary basal body"/>
    <property type="evidence" value="ECO:0007669"/>
    <property type="project" value="TreeGrafter"/>
</dbReference>
<gene>
    <name evidence="8" type="ORF">PoB_007058900</name>
</gene>
<dbReference type="GO" id="GO:0000278">
    <property type="term" value="P:mitotic cell cycle"/>
    <property type="evidence" value="ECO:0007669"/>
    <property type="project" value="TreeGrafter"/>
</dbReference>
<dbReference type="Pfam" id="PF08662">
    <property type="entry name" value="eIF2A"/>
    <property type="match status" value="1"/>
</dbReference>
<dbReference type="InterPro" id="IPR052818">
    <property type="entry name" value="NEDD1_Spindle_Assembly"/>
</dbReference>
<dbReference type="InterPro" id="IPR001680">
    <property type="entry name" value="WD40_rpt"/>
</dbReference>
<dbReference type="PROSITE" id="PS50082">
    <property type="entry name" value="WD_REPEATS_2"/>
    <property type="match status" value="1"/>
</dbReference>
<name>A0AAV4DJ81_9GAST</name>
<feature type="region of interest" description="Disordered" evidence="6">
    <location>
        <begin position="584"/>
        <end position="647"/>
    </location>
</feature>
<keyword evidence="3" id="KW-0677">Repeat</keyword>
<evidence type="ECO:0000256" key="1">
    <source>
        <dbReference type="ARBA" id="ARBA00022540"/>
    </source>
</evidence>
<dbReference type="PANTHER" id="PTHR44414">
    <property type="entry name" value="PROTEIN NEDD1"/>
    <property type="match status" value="1"/>
</dbReference>
<dbReference type="Pfam" id="PF00400">
    <property type="entry name" value="WD40"/>
    <property type="match status" value="1"/>
</dbReference>
<feature type="region of interest" description="Disordered" evidence="6">
    <location>
        <begin position="730"/>
        <end position="749"/>
    </location>
</feature>